<keyword evidence="2" id="KW-0119">Carbohydrate metabolism</keyword>
<dbReference type="HOGENOM" id="CLU_045643_0_0_12"/>
<evidence type="ECO:0000256" key="1">
    <source>
        <dbReference type="ARBA" id="ARBA00023235"/>
    </source>
</evidence>
<keyword evidence="5" id="KW-1185">Reference proteome</keyword>
<dbReference type="Proteomes" id="UP000007254">
    <property type="component" value="Chromosome"/>
</dbReference>
<sequence>MLVGGRYPLSFFPAFFNTRCYSPEFAKLDVPILVHAFNDENDKVSVDLRRDAFCGKISVCNNLYQYGIPFTLTRLHTCDVESKEFETDLKDFAAVCRVVKGLRSARIGAIGARPAPFQTMRFSEKILQATGITVVPVDLSEIIGAAQRMSTDDPRVRQKVDEIYAYGKVAPSIPREKVILQAKLSLAVEDFMEENELDASAIQCWESIQLNYGCATCLTMSMMGERLMPSACEVDVTGAISMYALALASGNPPALLDWNNNFDYSRDMCVGTHCSNYPRGFMGQEVEIGNLDVLGKTLGPERCFGAVKGHVGPGDMTFFRISTDDGRGKIKAYLGEGEFTADPYGMDGGIAVCRVPRMNDLLRYITKYGFEHHVAMARGRWSAVLREAVETYLGWDLYVHEG</sequence>
<feature type="domain" description="L-fucose isomerase C-terminal" evidence="3">
    <location>
        <begin position="272"/>
        <end position="398"/>
    </location>
</feature>
<dbReference type="KEGG" id="stq:Spith_0406"/>
<gene>
    <name evidence="4" type="ordered locus">Spith_0406</name>
</gene>
<protein>
    <submittedName>
        <fullName evidence="4">L-fucose isomerase-like protein</fullName>
    </submittedName>
</protein>
<proteinExistence type="predicted"/>
<evidence type="ECO:0000259" key="3">
    <source>
        <dbReference type="Pfam" id="PF02952"/>
    </source>
</evidence>
<keyword evidence="1 4" id="KW-0413">Isomerase</keyword>
<dbReference type="PANTHER" id="PTHR36120">
    <property type="entry name" value="FUCOSE ISOMERASE"/>
    <property type="match status" value="1"/>
</dbReference>
<dbReference type="InterPro" id="IPR015888">
    <property type="entry name" value="Fuc_isomerase_C"/>
</dbReference>
<dbReference type="PANTHER" id="PTHR36120:SF1">
    <property type="entry name" value="L-FUCOSE ISOMERASE C-TERMINAL DOMAIN-CONTAINING PROTEIN"/>
    <property type="match status" value="1"/>
</dbReference>
<evidence type="ECO:0000256" key="2">
    <source>
        <dbReference type="ARBA" id="ARBA00023277"/>
    </source>
</evidence>
<dbReference type="Pfam" id="PF02952">
    <property type="entry name" value="Fucose_iso_C"/>
    <property type="match status" value="1"/>
</dbReference>
<accession>G0GEK2</accession>
<evidence type="ECO:0000313" key="4">
    <source>
        <dbReference type="EMBL" id="AEJ60690.1"/>
    </source>
</evidence>
<organism evidence="4 5">
    <name type="scientific">Winmispira thermophila (strain ATCC 700085 / DSM 6578 / Z-1203)</name>
    <name type="common">Spirochaeta thermophila</name>
    <dbReference type="NCBI Taxonomy" id="869211"/>
    <lineage>
        <taxon>Bacteria</taxon>
        <taxon>Pseudomonadati</taxon>
        <taxon>Spirochaetota</taxon>
        <taxon>Spirochaetia</taxon>
        <taxon>Winmispirales</taxon>
        <taxon>Winmispiraceae</taxon>
        <taxon>Winmispira</taxon>
    </lineage>
</organism>
<reference evidence="4 5" key="1">
    <citation type="submission" date="2011-06" db="EMBL/GenBank/DDBJ databases">
        <title>The complete genome of Spirochaeta thermophila DSM 6578.</title>
        <authorList>
            <consortium name="US DOE Joint Genome Institute (JGI-PGF)"/>
            <person name="Lucas S."/>
            <person name="Lapidus A."/>
            <person name="Bruce D."/>
            <person name="Goodwin L."/>
            <person name="Pitluck S."/>
            <person name="Peters L."/>
            <person name="Kyrpides N."/>
            <person name="Mavromatis K."/>
            <person name="Ivanova N."/>
            <person name="Mikailova N."/>
            <person name="Pagani I."/>
            <person name="Chertkov O."/>
            <person name="Detter J.C."/>
            <person name="Tapia R."/>
            <person name="Han C."/>
            <person name="Land M."/>
            <person name="Hauser L."/>
            <person name="Markowitz V."/>
            <person name="Cheng J.-F."/>
            <person name="Hugenholtz P."/>
            <person name="Woyke T."/>
            <person name="Wu D."/>
            <person name="Spring S."/>
            <person name="Merkhoffer B."/>
            <person name="Schneider S."/>
            <person name="Klenk H.-P."/>
            <person name="Eisen J.A."/>
        </authorList>
    </citation>
    <scope>NUCLEOTIDE SEQUENCE [LARGE SCALE GENOMIC DNA]</scope>
    <source>
        <strain evidence="5">ATCC 700085 / DSM 6578 / Z-1203</strain>
    </source>
</reference>
<dbReference type="STRING" id="869211.Spith_0406"/>
<dbReference type="SUPFAM" id="SSF53743">
    <property type="entry name" value="FucI/AraA N-terminal and middle domains"/>
    <property type="match status" value="1"/>
</dbReference>
<evidence type="ECO:0000313" key="5">
    <source>
        <dbReference type="Proteomes" id="UP000007254"/>
    </source>
</evidence>
<dbReference type="AlphaFoldDB" id="G0GEK2"/>
<dbReference type="GO" id="GO:0006004">
    <property type="term" value="P:fucose metabolic process"/>
    <property type="evidence" value="ECO:0007669"/>
    <property type="project" value="InterPro"/>
</dbReference>
<dbReference type="GO" id="GO:0008736">
    <property type="term" value="F:L-fucose isomerase activity"/>
    <property type="evidence" value="ECO:0007669"/>
    <property type="project" value="InterPro"/>
</dbReference>
<dbReference type="InterPro" id="IPR009015">
    <property type="entry name" value="Fucose_isomerase_N/cen_sf"/>
</dbReference>
<dbReference type="EMBL" id="CP002903">
    <property type="protein sequence ID" value="AEJ60690.1"/>
    <property type="molecule type" value="Genomic_DNA"/>
</dbReference>
<name>G0GEK2_WINT7</name>
<dbReference type="GO" id="GO:0005737">
    <property type="term" value="C:cytoplasm"/>
    <property type="evidence" value="ECO:0007669"/>
    <property type="project" value="InterPro"/>
</dbReference>